<dbReference type="InterPro" id="IPR011990">
    <property type="entry name" value="TPR-like_helical_dom_sf"/>
</dbReference>
<feature type="compositionally biased region" description="Polar residues" evidence="2">
    <location>
        <begin position="238"/>
        <end position="261"/>
    </location>
</feature>
<dbReference type="Gene3D" id="1.25.40.10">
    <property type="entry name" value="Tetratricopeptide repeat domain"/>
    <property type="match status" value="1"/>
</dbReference>
<comment type="caution">
    <text evidence="3">The sequence shown here is derived from an EMBL/GenBank/DDBJ whole genome shotgun (WGS) entry which is preliminary data.</text>
</comment>
<sequence>MPELNPLYDKHYTCPVCDFEFVTKKVRSRFIQAVSLESDFYSDYKDENISPLLYHVNICYSCGYAFADEANRYFLPGTKELIMKRITQNWRGQTHYSKERSAKEAIEAYILAIFAGSIRKEKPIVMAGLYLRLAWMYRKQNNEQKEKECINYALKSYEDSYYQGDYKDAKLSLTRMLYLMGALYKELGNPNKAVFYFSKVIQLKDKVIEKRIIELARDQWMEMRQEIKIQRAKEKANKQSIEPPNNNKKLRINFQSKKAST</sequence>
<dbReference type="InterPro" id="IPR019734">
    <property type="entry name" value="TPR_rpt"/>
</dbReference>
<dbReference type="SMART" id="SM00028">
    <property type="entry name" value="TPR"/>
    <property type="match status" value="2"/>
</dbReference>
<dbReference type="PROSITE" id="PS50005">
    <property type="entry name" value="TPR"/>
    <property type="match status" value="1"/>
</dbReference>
<feature type="repeat" description="TPR" evidence="1">
    <location>
        <begin position="174"/>
        <end position="207"/>
    </location>
</feature>
<gene>
    <name evidence="3" type="ORF">BFG57_15545</name>
</gene>
<dbReference type="Pfam" id="PF09986">
    <property type="entry name" value="DUF2225"/>
    <property type="match status" value="1"/>
</dbReference>
<protein>
    <submittedName>
        <fullName evidence="3">Uncharacterized protein</fullName>
    </submittedName>
</protein>
<accession>A0A1E5LEG7</accession>
<dbReference type="InterPro" id="IPR018708">
    <property type="entry name" value="DUF2225"/>
</dbReference>
<name>A0A1E5LEG7_9BACI</name>
<dbReference type="EMBL" id="MJEH01000027">
    <property type="protein sequence ID" value="OEH92472.1"/>
    <property type="molecule type" value="Genomic_DNA"/>
</dbReference>
<keyword evidence="1" id="KW-0802">TPR repeat</keyword>
<proteinExistence type="predicted"/>
<dbReference type="STRING" id="1305675.BFG57_15545"/>
<reference evidence="3 4" key="1">
    <citation type="submission" date="2016-08" db="EMBL/GenBank/DDBJ databases">
        <title>Genome of Bacillus solimangrovi GH2-4.</title>
        <authorList>
            <person name="Lim S."/>
            <person name="Kim B.-C."/>
        </authorList>
    </citation>
    <scope>NUCLEOTIDE SEQUENCE [LARGE SCALE GENOMIC DNA]</scope>
    <source>
        <strain evidence="3 4">GH2-4</strain>
    </source>
</reference>
<evidence type="ECO:0000313" key="4">
    <source>
        <dbReference type="Proteomes" id="UP000095209"/>
    </source>
</evidence>
<evidence type="ECO:0000256" key="2">
    <source>
        <dbReference type="SAM" id="MobiDB-lite"/>
    </source>
</evidence>
<dbReference type="SUPFAM" id="SSF48452">
    <property type="entry name" value="TPR-like"/>
    <property type="match status" value="1"/>
</dbReference>
<dbReference type="AlphaFoldDB" id="A0A1E5LEG7"/>
<keyword evidence="4" id="KW-1185">Reference proteome</keyword>
<dbReference type="RefSeq" id="WP_069717474.1">
    <property type="nucleotide sequence ID" value="NZ_MJEH01000027.1"/>
</dbReference>
<dbReference type="Proteomes" id="UP000095209">
    <property type="component" value="Unassembled WGS sequence"/>
</dbReference>
<feature type="region of interest" description="Disordered" evidence="2">
    <location>
        <begin position="234"/>
        <end position="261"/>
    </location>
</feature>
<evidence type="ECO:0000256" key="1">
    <source>
        <dbReference type="PROSITE-ProRule" id="PRU00339"/>
    </source>
</evidence>
<organism evidence="3 4">
    <name type="scientific">Bacillus solimangrovi</name>
    <dbReference type="NCBI Taxonomy" id="1305675"/>
    <lineage>
        <taxon>Bacteria</taxon>
        <taxon>Bacillati</taxon>
        <taxon>Bacillota</taxon>
        <taxon>Bacilli</taxon>
        <taxon>Bacillales</taxon>
        <taxon>Bacillaceae</taxon>
        <taxon>Bacillus</taxon>
    </lineage>
</organism>
<evidence type="ECO:0000313" key="3">
    <source>
        <dbReference type="EMBL" id="OEH92472.1"/>
    </source>
</evidence>